<feature type="non-terminal residue" evidence="2">
    <location>
        <position position="134"/>
    </location>
</feature>
<reference evidence="2 3" key="2">
    <citation type="journal article" date="2013" name="Plant Cell Physiol.">
        <title>Rice Annotation Project Database (RAP-DB): an integrative and interactive database for rice genomics.</title>
        <authorList>
            <person name="Sakai H."/>
            <person name="Lee S.S."/>
            <person name="Tanaka T."/>
            <person name="Numa H."/>
            <person name="Kim J."/>
            <person name="Kawahara Y."/>
            <person name="Wakimoto H."/>
            <person name="Yang C.C."/>
            <person name="Iwamoto M."/>
            <person name="Abe T."/>
            <person name="Yamada Y."/>
            <person name="Muto A."/>
            <person name="Inokuchi H."/>
            <person name="Ikemura T."/>
            <person name="Matsumoto T."/>
            <person name="Sasaki T."/>
            <person name="Itoh T."/>
        </authorList>
    </citation>
    <scope>NUCLEOTIDE SEQUENCE [LARGE SCALE GENOMIC DNA]</scope>
    <source>
        <strain evidence="3">cv. Nipponbare</strain>
    </source>
</reference>
<evidence type="ECO:0000313" key="2">
    <source>
        <dbReference type="EMBL" id="BAS94351.1"/>
    </source>
</evidence>
<feature type="region of interest" description="Disordered" evidence="1">
    <location>
        <begin position="1"/>
        <end position="33"/>
    </location>
</feature>
<proteinExistence type="predicted"/>
<dbReference type="AlphaFoldDB" id="A0A0P0WNG0"/>
<evidence type="ECO:0000313" key="3">
    <source>
        <dbReference type="Proteomes" id="UP000059680"/>
    </source>
</evidence>
<reference evidence="2 3" key="3">
    <citation type="journal article" date="2013" name="Rice">
        <title>Improvement of the Oryza sativa Nipponbare reference genome using next generation sequence and optical map data.</title>
        <authorList>
            <person name="Kawahara Y."/>
            <person name="de la Bastide M."/>
            <person name="Hamilton J.P."/>
            <person name="Kanamori H."/>
            <person name="McCombie W.R."/>
            <person name="Ouyang S."/>
            <person name="Schwartz D.C."/>
            <person name="Tanaka T."/>
            <person name="Wu J."/>
            <person name="Zhou S."/>
            <person name="Childs K.L."/>
            <person name="Davidson R.M."/>
            <person name="Lin H."/>
            <person name="Quesada-Ocampo L."/>
            <person name="Vaillancourt B."/>
            <person name="Sakai H."/>
            <person name="Lee S.S."/>
            <person name="Kim J."/>
            <person name="Numa H."/>
            <person name="Itoh T."/>
            <person name="Buell C.R."/>
            <person name="Matsumoto T."/>
        </authorList>
    </citation>
    <scope>NUCLEOTIDE SEQUENCE [LARGE SCALE GENOMIC DNA]</scope>
    <source>
        <strain evidence="3">cv. Nipponbare</strain>
    </source>
</reference>
<evidence type="ECO:0000256" key="1">
    <source>
        <dbReference type="SAM" id="MobiDB-lite"/>
    </source>
</evidence>
<gene>
    <name evidence="2" type="ordered locus">Os05g0454800</name>
    <name evidence="2" type="ORF">OSNPB_050454800</name>
</gene>
<reference evidence="3" key="1">
    <citation type="journal article" date="2005" name="Nature">
        <title>The map-based sequence of the rice genome.</title>
        <authorList>
            <consortium name="International rice genome sequencing project (IRGSP)"/>
            <person name="Matsumoto T."/>
            <person name="Wu J."/>
            <person name="Kanamori H."/>
            <person name="Katayose Y."/>
            <person name="Fujisawa M."/>
            <person name="Namiki N."/>
            <person name="Mizuno H."/>
            <person name="Yamamoto K."/>
            <person name="Antonio B.A."/>
            <person name="Baba T."/>
            <person name="Sakata K."/>
            <person name="Nagamura Y."/>
            <person name="Aoki H."/>
            <person name="Arikawa K."/>
            <person name="Arita K."/>
            <person name="Bito T."/>
            <person name="Chiden Y."/>
            <person name="Fujitsuka N."/>
            <person name="Fukunaka R."/>
            <person name="Hamada M."/>
            <person name="Harada C."/>
            <person name="Hayashi A."/>
            <person name="Hijishita S."/>
            <person name="Honda M."/>
            <person name="Hosokawa S."/>
            <person name="Ichikawa Y."/>
            <person name="Idonuma A."/>
            <person name="Iijima M."/>
            <person name="Ikeda M."/>
            <person name="Ikeno M."/>
            <person name="Ito K."/>
            <person name="Ito S."/>
            <person name="Ito T."/>
            <person name="Ito Y."/>
            <person name="Ito Y."/>
            <person name="Iwabuchi A."/>
            <person name="Kamiya K."/>
            <person name="Karasawa W."/>
            <person name="Kurita K."/>
            <person name="Katagiri S."/>
            <person name="Kikuta A."/>
            <person name="Kobayashi H."/>
            <person name="Kobayashi N."/>
            <person name="Machita K."/>
            <person name="Maehara T."/>
            <person name="Masukawa M."/>
            <person name="Mizubayashi T."/>
            <person name="Mukai Y."/>
            <person name="Nagasaki H."/>
            <person name="Nagata Y."/>
            <person name="Naito S."/>
            <person name="Nakashima M."/>
            <person name="Nakama Y."/>
            <person name="Nakamichi Y."/>
            <person name="Nakamura M."/>
            <person name="Meguro A."/>
            <person name="Negishi M."/>
            <person name="Ohta I."/>
            <person name="Ohta T."/>
            <person name="Okamoto M."/>
            <person name="Ono N."/>
            <person name="Saji S."/>
            <person name="Sakaguchi M."/>
            <person name="Sakai K."/>
            <person name="Shibata M."/>
            <person name="Shimokawa T."/>
            <person name="Song J."/>
            <person name="Takazaki Y."/>
            <person name="Terasawa K."/>
            <person name="Tsugane M."/>
            <person name="Tsuji K."/>
            <person name="Ueda S."/>
            <person name="Waki K."/>
            <person name="Yamagata H."/>
            <person name="Yamamoto M."/>
            <person name="Yamamoto S."/>
            <person name="Yamane H."/>
            <person name="Yoshiki S."/>
            <person name="Yoshihara R."/>
            <person name="Yukawa K."/>
            <person name="Zhong H."/>
            <person name="Yano M."/>
            <person name="Yuan Q."/>
            <person name="Ouyang S."/>
            <person name="Liu J."/>
            <person name="Jones K.M."/>
            <person name="Gansberger K."/>
            <person name="Moffat K."/>
            <person name="Hill J."/>
            <person name="Bera J."/>
            <person name="Fadrosh D."/>
            <person name="Jin S."/>
            <person name="Johri S."/>
            <person name="Kim M."/>
            <person name="Overton L."/>
            <person name="Reardon M."/>
            <person name="Tsitrin T."/>
            <person name="Vuong H."/>
            <person name="Weaver B."/>
            <person name="Ciecko A."/>
            <person name="Tallon L."/>
            <person name="Jackson J."/>
            <person name="Pai G."/>
            <person name="Aken S.V."/>
            <person name="Utterback T."/>
            <person name="Reidmuller S."/>
            <person name="Feldblyum T."/>
            <person name="Hsiao J."/>
            <person name="Zismann V."/>
            <person name="Iobst S."/>
            <person name="de Vazeille A.R."/>
            <person name="Buell C.R."/>
            <person name="Ying K."/>
            <person name="Li Y."/>
            <person name="Lu T."/>
            <person name="Huang Y."/>
            <person name="Zhao Q."/>
            <person name="Feng Q."/>
            <person name="Zhang L."/>
            <person name="Zhu J."/>
            <person name="Weng Q."/>
            <person name="Mu J."/>
            <person name="Lu Y."/>
            <person name="Fan D."/>
            <person name="Liu Y."/>
            <person name="Guan J."/>
            <person name="Zhang Y."/>
            <person name="Yu S."/>
            <person name="Liu X."/>
            <person name="Zhang Y."/>
            <person name="Hong G."/>
            <person name="Han B."/>
            <person name="Choisne N."/>
            <person name="Demange N."/>
            <person name="Orjeda G."/>
            <person name="Samain S."/>
            <person name="Cattolico L."/>
            <person name="Pelletier E."/>
            <person name="Couloux A."/>
            <person name="Segurens B."/>
            <person name="Wincker P."/>
            <person name="D'Hont A."/>
            <person name="Scarpelli C."/>
            <person name="Weissenbach J."/>
            <person name="Salanoubat M."/>
            <person name="Quetier F."/>
            <person name="Yu Y."/>
            <person name="Kim H.R."/>
            <person name="Rambo T."/>
            <person name="Currie J."/>
            <person name="Collura K."/>
            <person name="Luo M."/>
            <person name="Yang T."/>
            <person name="Ammiraju J.S.S."/>
            <person name="Engler F."/>
            <person name="Soderlund C."/>
            <person name="Wing R.A."/>
            <person name="Palmer L.E."/>
            <person name="de la Bastide M."/>
            <person name="Spiegel L."/>
            <person name="Nascimento L."/>
            <person name="Zutavern T."/>
            <person name="O'Shaughnessy A."/>
            <person name="Dike S."/>
            <person name="Dedhia N."/>
            <person name="Preston R."/>
            <person name="Balija V."/>
            <person name="McCombie W.R."/>
            <person name="Chow T."/>
            <person name="Chen H."/>
            <person name="Chung M."/>
            <person name="Chen C."/>
            <person name="Shaw J."/>
            <person name="Wu H."/>
            <person name="Hsiao K."/>
            <person name="Chao Y."/>
            <person name="Chu M."/>
            <person name="Cheng C."/>
            <person name="Hour A."/>
            <person name="Lee P."/>
            <person name="Lin S."/>
            <person name="Lin Y."/>
            <person name="Liou J."/>
            <person name="Liu S."/>
            <person name="Hsing Y."/>
            <person name="Raghuvanshi S."/>
            <person name="Mohanty A."/>
            <person name="Bharti A.K."/>
            <person name="Gaur A."/>
            <person name="Gupta V."/>
            <person name="Kumar D."/>
            <person name="Ravi V."/>
            <person name="Vij S."/>
            <person name="Kapur A."/>
            <person name="Khurana P."/>
            <person name="Khurana P."/>
            <person name="Khurana J.P."/>
            <person name="Tyagi A.K."/>
            <person name="Gaikwad K."/>
            <person name="Singh A."/>
            <person name="Dalal V."/>
            <person name="Srivastava S."/>
            <person name="Dixit A."/>
            <person name="Pal A.K."/>
            <person name="Ghazi I.A."/>
            <person name="Yadav M."/>
            <person name="Pandit A."/>
            <person name="Bhargava A."/>
            <person name="Sureshbabu K."/>
            <person name="Batra K."/>
            <person name="Sharma T.R."/>
            <person name="Mohapatra T."/>
            <person name="Singh N.K."/>
            <person name="Messing J."/>
            <person name="Nelson A.B."/>
            <person name="Fuks G."/>
            <person name="Kavchok S."/>
            <person name="Keizer G."/>
            <person name="Linton E."/>
            <person name="Llaca V."/>
            <person name="Song R."/>
            <person name="Tanyolac B."/>
            <person name="Young S."/>
            <person name="Ho-Il K."/>
            <person name="Hahn J.H."/>
            <person name="Sangsakoo G."/>
            <person name="Vanavichit A."/>
            <person name="de Mattos Luiz.A.T."/>
            <person name="Zimmer P.D."/>
            <person name="Malone G."/>
            <person name="Dellagostin O."/>
            <person name="de Oliveira A.C."/>
            <person name="Bevan M."/>
            <person name="Bancroft I."/>
            <person name="Minx P."/>
            <person name="Cordum H."/>
            <person name="Wilson R."/>
            <person name="Cheng Z."/>
            <person name="Jin W."/>
            <person name="Jiang J."/>
            <person name="Leong S.A."/>
            <person name="Iwama H."/>
            <person name="Gojobori T."/>
            <person name="Itoh T."/>
            <person name="Niimura Y."/>
            <person name="Fujii Y."/>
            <person name="Habara T."/>
            <person name="Sakai H."/>
            <person name="Sato Y."/>
            <person name="Wilson G."/>
            <person name="Kumar K."/>
            <person name="McCouch S."/>
            <person name="Juretic N."/>
            <person name="Hoen D."/>
            <person name="Wright S."/>
            <person name="Bruskiewich R."/>
            <person name="Bureau T."/>
            <person name="Miyao A."/>
            <person name="Hirochika H."/>
            <person name="Nishikawa T."/>
            <person name="Kadowaki K."/>
            <person name="Sugiura M."/>
            <person name="Burr B."/>
            <person name="Sasaki T."/>
        </authorList>
    </citation>
    <scope>NUCLEOTIDE SEQUENCE [LARGE SCALE GENOMIC DNA]</scope>
    <source>
        <strain evidence="3">cv. Nipponbare</strain>
    </source>
</reference>
<feature type="compositionally biased region" description="Basic residues" evidence="1">
    <location>
        <begin position="17"/>
        <end position="29"/>
    </location>
</feature>
<dbReference type="Gramene" id="Os05t0454800-00">
    <property type="protein sequence ID" value="Os05t0454800-00"/>
    <property type="gene ID" value="Os05g0454800"/>
</dbReference>
<dbReference type="PaxDb" id="39947-A0A0P0WNG0"/>
<keyword evidence="3" id="KW-1185">Reference proteome</keyword>
<dbReference type="STRING" id="39947.A0A0P0WNG0"/>
<accession>A0A0P0WNG0</accession>
<dbReference type="InParanoid" id="A0A0P0WNG0"/>
<sequence>AVDRRFASPFPPLSRAPLRRAGGHRRRPSGRGCAASRRLCRRGRLRAFATREAASGVVARLEALATGGATPTRVTRSGARGVRLAVAADVFSVAPSLLVVDVKKDGGDAMEYRLVCSEELRPVVKDIVWSPPAT</sequence>
<organism evidence="2 3">
    <name type="scientific">Oryza sativa subsp. japonica</name>
    <name type="common">Rice</name>
    <dbReference type="NCBI Taxonomy" id="39947"/>
    <lineage>
        <taxon>Eukaryota</taxon>
        <taxon>Viridiplantae</taxon>
        <taxon>Streptophyta</taxon>
        <taxon>Embryophyta</taxon>
        <taxon>Tracheophyta</taxon>
        <taxon>Spermatophyta</taxon>
        <taxon>Magnoliopsida</taxon>
        <taxon>Liliopsida</taxon>
        <taxon>Poales</taxon>
        <taxon>Poaceae</taxon>
        <taxon>BOP clade</taxon>
        <taxon>Oryzoideae</taxon>
        <taxon>Oryzeae</taxon>
        <taxon>Oryzinae</taxon>
        <taxon>Oryza</taxon>
        <taxon>Oryza sativa</taxon>
    </lineage>
</organism>
<protein>
    <submittedName>
        <fullName evidence="2">Os05g0454800 protein</fullName>
    </submittedName>
</protein>
<dbReference type="eggNOG" id="KOG0583">
    <property type="taxonomic scope" value="Eukaryota"/>
</dbReference>
<dbReference type="Gene3D" id="3.30.310.80">
    <property type="entry name" value="Kinase associated domain 1, KA1"/>
    <property type="match status" value="1"/>
</dbReference>
<dbReference type="SMR" id="A0A0P0WNG0"/>
<dbReference type="Proteomes" id="UP000059680">
    <property type="component" value="Chromosome 5"/>
</dbReference>
<dbReference type="EMBL" id="AP014961">
    <property type="protein sequence ID" value="BAS94351.1"/>
    <property type="molecule type" value="Genomic_DNA"/>
</dbReference>
<name>A0A0P0WNG0_ORYSJ</name>